<dbReference type="PANTHER" id="PTHR37816">
    <property type="entry name" value="YALI0E33011P"/>
    <property type="match status" value="1"/>
</dbReference>
<dbReference type="Proteomes" id="UP000035929">
    <property type="component" value="Unassembled WGS sequence"/>
</dbReference>
<dbReference type="EMBL" id="LABX01000015">
    <property type="protein sequence ID" value="KMO40754.1"/>
    <property type="molecule type" value="Genomic_DNA"/>
</dbReference>
<reference evidence="1 2" key="1">
    <citation type="submission" date="2015-03" db="EMBL/GenBank/DDBJ databases">
        <title>Genome sequencing of Methylobacterium aquaticum DSM16371 type strain.</title>
        <authorList>
            <person name="Chaudhry V."/>
            <person name="Patil P.B."/>
        </authorList>
    </citation>
    <scope>NUCLEOTIDE SEQUENCE [LARGE SCALE GENOMIC DNA]</scope>
    <source>
        <strain evidence="1 2">DSM 16371</strain>
    </source>
</reference>
<dbReference type="PANTHER" id="PTHR37816:SF1">
    <property type="entry name" value="TOXIN"/>
    <property type="match status" value="1"/>
</dbReference>
<proteinExistence type="predicted"/>
<dbReference type="SUPFAM" id="SSF52540">
    <property type="entry name" value="P-loop containing nucleoside triphosphate hydrolases"/>
    <property type="match status" value="1"/>
</dbReference>
<dbReference type="Gene3D" id="3.40.50.300">
    <property type="entry name" value="P-loop containing nucleotide triphosphate hydrolases"/>
    <property type="match status" value="1"/>
</dbReference>
<dbReference type="AlphaFoldDB" id="A0A0J6T464"/>
<evidence type="ECO:0000313" key="2">
    <source>
        <dbReference type="Proteomes" id="UP000035929"/>
    </source>
</evidence>
<dbReference type="PATRIC" id="fig|270351.6.peg.1453"/>
<dbReference type="InterPro" id="IPR027417">
    <property type="entry name" value="P-loop_NTPase"/>
</dbReference>
<name>A0A0J6T464_9HYPH</name>
<organism evidence="1 2">
    <name type="scientific">Methylobacterium aquaticum</name>
    <dbReference type="NCBI Taxonomy" id="270351"/>
    <lineage>
        <taxon>Bacteria</taxon>
        <taxon>Pseudomonadati</taxon>
        <taxon>Pseudomonadota</taxon>
        <taxon>Alphaproteobacteria</taxon>
        <taxon>Hyphomicrobiales</taxon>
        <taxon>Methylobacteriaceae</taxon>
        <taxon>Methylobacterium</taxon>
    </lineage>
</organism>
<dbReference type="RefSeq" id="WP_048462147.1">
    <property type="nucleotide sequence ID" value="NZ_LABX01000015.1"/>
</dbReference>
<comment type="caution">
    <text evidence="1">The sequence shown here is derived from an EMBL/GenBank/DDBJ whole genome shotgun (WGS) entry which is preliminary data.</text>
</comment>
<sequence>MPSCVGVQEAGDRLRSARRVLVVGGSGAGKSTLSAALAQRLDLPHLSMDREFCWLPGWVARPRDEMRALIAAAVAQDRWIMDGSFPSSLDLRLPRTDLVIWLRLPRLTCLVGVFRRGVAHRGRTRPDMAPGCPERRPDREFLSDVWNFERDTAPAIARNLEAHGPRVPTLVIRSRDEAGRLLALIADRAPP</sequence>
<dbReference type="InterPro" id="IPR052922">
    <property type="entry name" value="Cytidylate_Kinase-2"/>
</dbReference>
<gene>
    <name evidence="1" type="ORF">VP06_01940</name>
</gene>
<accession>A0A0J6T464</accession>
<dbReference type="OrthoDB" id="7210594at2"/>
<protein>
    <submittedName>
        <fullName evidence="1">ATPase AAA</fullName>
    </submittedName>
</protein>
<evidence type="ECO:0000313" key="1">
    <source>
        <dbReference type="EMBL" id="KMO40754.1"/>
    </source>
</evidence>